<dbReference type="GO" id="GO:0000976">
    <property type="term" value="F:transcription cis-regulatory region binding"/>
    <property type="evidence" value="ECO:0007669"/>
    <property type="project" value="TreeGrafter"/>
</dbReference>
<protein>
    <submittedName>
        <fullName evidence="4">TetR/AcrR family transcriptional regulator</fullName>
    </submittedName>
</protein>
<dbReference type="GO" id="GO:0003700">
    <property type="term" value="F:DNA-binding transcription factor activity"/>
    <property type="evidence" value="ECO:0007669"/>
    <property type="project" value="TreeGrafter"/>
</dbReference>
<evidence type="ECO:0000313" key="5">
    <source>
        <dbReference type="Proteomes" id="UP000831484"/>
    </source>
</evidence>
<dbReference type="Proteomes" id="UP000831484">
    <property type="component" value="Chromosome"/>
</dbReference>
<dbReference type="InterPro" id="IPR009057">
    <property type="entry name" value="Homeodomain-like_sf"/>
</dbReference>
<dbReference type="AlphaFoldDB" id="A0AB38RFM6"/>
<reference evidence="5" key="1">
    <citation type="journal article" date="2022" name="Environ. Microbiol.">
        <title>Functional analysis, diversity, and distribution of carbendazim hydrolases MheI and CbmA, responsible for the initial step in carbendazim degradation.</title>
        <authorList>
            <person name="Zhang M."/>
            <person name="Bai X."/>
            <person name="Li Q."/>
            <person name="Zhang L."/>
            <person name="Zhu Q."/>
            <person name="Gao S."/>
            <person name="Ke Z."/>
            <person name="Jiang M."/>
            <person name="Hu J."/>
            <person name="Qiu J."/>
            <person name="Hong Q."/>
        </authorList>
    </citation>
    <scope>NUCLEOTIDE SEQUENCE [LARGE SCALE GENOMIC DNA]</scope>
    <source>
        <strain evidence="5">djl-6</strain>
    </source>
</reference>
<evidence type="ECO:0000259" key="3">
    <source>
        <dbReference type="PROSITE" id="PS50977"/>
    </source>
</evidence>
<organism evidence="4 5">
    <name type="scientific">Rhodococcus qingshengii JCM 15477</name>
    <dbReference type="NCBI Taxonomy" id="1303681"/>
    <lineage>
        <taxon>Bacteria</taxon>
        <taxon>Bacillati</taxon>
        <taxon>Actinomycetota</taxon>
        <taxon>Actinomycetes</taxon>
        <taxon>Mycobacteriales</taxon>
        <taxon>Nocardiaceae</taxon>
        <taxon>Rhodococcus</taxon>
        <taxon>Rhodococcus erythropolis group</taxon>
    </lineage>
</organism>
<evidence type="ECO:0000256" key="2">
    <source>
        <dbReference type="PROSITE-ProRule" id="PRU00335"/>
    </source>
</evidence>
<dbReference type="Gene3D" id="1.10.357.10">
    <property type="entry name" value="Tetracycline Repressor, domain 2"/>
    <property type="match status" value="1"/>
</dbReference>
<dbReference type="PANTHER" id="PTHR30055:SF223">
    <property type="entry name" value="HTH-TYPE TRANSCRIPTIONAL REGULATOR UIDR"/>
    <property type="match status" value="1"/>
</dbReference>
<proteinExistence type="predicted"/>
<accession>A0AB38RFM6</accession>
<evidence type="ECO:0000256" key="1">
    <source>
        <dbReference type="ARBA" id="ARBA00023125"/>
    </source>
</evidence>
<dbReference type="Pfam" id="PF17918">
    <property type="entry name" value="TetR_C_15"/>
    <property type="match status" value="1"/>
</dbReference>
<keyword evidence="5" id="KW-1185">Reference proteome</keyword>
<dbReference type="InterPro" id="IPR041669">
    <property type="entry name" value="TetR_C_15"/>
</dbReference>
<dbReference type="EMBL" id="CP096563">
    <property type="protein sequence ID" value="UPU44108.1"/>
    <property type="molecule type" value="Genomic_DNA"/>
</dbReference>
<evidence type="ECO:0000313" key="4">
    <source>
        <dbReference type="EMBL" id="UPU44108.1"/>
    </source>
</evidence>
<dbReference type="InterPro" id="IPR001647">
    <property type="entry name" value="HTH_TetR"/>
</dbReference>
<keyword evidence="1 2" id="KW-0238">DNA-binding</keyword>
<dbReference type="RefSeq" id="WP_231915005.1">
    <property type="nucleotide sequence ID" value="NZ_CP096563.1"/>
</dbReference>
<dbReference type="Pfam" id="PF00440">
    <property type="entry name" value="TetR_N"/>
    <property type="match status" value="1"/>
</dbReference>
<dbReference type="PANTHER" id="PTHR30055">
    <property type="entry name" value="HTH-TYPE TRANSCRIPTIONAL REGULATOR RUTR"/>
    <property type="match status" value="1"/>
</dbReference>
<feature type="DNA-binding region" description="H-T-H motif" evidence="2">
    <location>
        <begin position="58"/>
        <end position="77"/>
    </location>
</feature>
<sequence length="224" mass="25109">MALVTYTILGIGVAADNSHRRTVSTRRKRPSQQRSRATYDAILEAATRVFASEAMAATTNRIADEAGVSVGSLYQYFGDKYEILSELANRHVSAARESFALCLADIVERELTPEEAVRMLVECAVEVNSKPREFFHLLYDQVPRTRELIEQVEEMNRQLVLGFSERLQSHGFSAEDALLTSRLTVTAVDSQVHRVVLESDSPEELRVRTEAVVRHARSMIGSQP</sequence>
<dbReference type="SUPFAM" id="SSF46689">
    <property type="entry name" value="Homeodomain-like"/>
    <property type="match status" value="1"/>
</dbReference>
<feature type="domain" description="HTH tetR-type" evidence="3">
    <location>
        <begin position="36"/>
        <end position="95"/>
    </location>
</feature>
<name>A0AB38RFM6_RHOSG</name>
<dbReference type="PROSITE" id="PS50977">
    <property type="entry name" value="HTH_TETR_2"/>
    <property type="match status" value="1"/>
</dbReference>
<dbReference type="InterPro" id="IPR050109">
    <property type="entry name" value="HTH-type_TetR-like_transc_reg"/>
</dbReference>
<gene>
    <name evidence="4" type="ORF">M0639_05285</name>
</gene>
<dbReference type="PRINTS" id="PR00455">
    <property type="entry name" value="HTHTETR"/>
</dbReference>